<protein>
    <submittedName>
        <fullName evidence="1">41129_t:CDS:1</fullName>
    </submittedName>
</protein>
<dbReference type="InterPro" id="IPR011010">
    <property type="entry name" value="DNA_brk_join_enz"/>
</dbReference>
<evidence type="ECO:0000313" key="2">
    <source>
        <dbReference type="Proteomes" id="UP000789901"/>
    </source>
</evidence>
<feature type="non-terminal residue" evidence="1">
    <location>
        <position position="1"/>
    </location>
</feature>
<reference evidence="1 2" key="1">
    <citation type="submission" date="2021-06" db="EMBL/GenBank/DDBJ databases">
        <authorList>
            <person name="Kallberg Y."/>
            <person name="Tangrot J."/>
            <person name="Rosling A."/>
        </authorList>
    </citation>
    <scope>NUCLEOTIDE SEQUENCE [LARGE SCALE GENOMIC DNA]</scope>
    <source>
        <strain evidence="1 2">120-4 pot B 10/14</strain>
    </source>
</reference>
<dbReference type="Proteomes" id="UP000789901">
    <property type="component" value="Unassembled WGS sequence"/>
</dbReference>
<feature type="non-terminal residue" evidence="1">
    <location>
        <position position="307"/>
    </location>
</feature>
<dbReference type="SUPFAM" id="SSF56349">
    <property type="entry name" value="DNA breaking-rejoining enzymes"/>
    <property type="match status" value="1"/>
</dbReference>
<dbReference type="EMBL" id="CAJVQB010031590">
    <property type="protein sequence ID" value="CAG8817099.1"/>
    <property type="molecule type" value="Genomic_DNA"/>
</dbReference>
<comment type="caution">
    <text evidence="1">The sequence shown here is derived from an EMBL/GenBank/DDBJ whole genome shotgun (WGS) entry which is preliminary data.</text>
</comment>
<organism evidence="1 2">
    <name type="scientific">Gigaspora margarita</name>
    <dbReference type="NCBI Taxonomy" id="4874"/>
    <lineage>
        <taxon>Eukaryota</taxon>
        <taxon>Fungi</taxon>
        <taxon>Fungi incertae sedis</taxon>
        <taxon>Mucoromycota</taxon>
        <taxon>Glomeromycotina</taxon>
        <taxon>Glomeromycetes</taxon>
        <taxon>Diversisporales</taxon>
        <taxon>Gigasporaceae</taxon>
        <taxon>Gigaspora</taxon>
    </lineage>
</organism>
<gene>
    <name evidence="1" type="ORF">GMARGA_LOCUS26714</name>
</gene>
<keyword evidence="2" id="KW-1185">Reference proteome</keyword>
<name>A0ABN7W503_GIGMA</name>
<sequence length="307" mass="35248">MNKHSNFLPSNDQLAVLAKGCVSKNTVKNTEGWIKIMNQWWSDVNYKEPLENQDKETINFNGHYSRTSLKNALSAINRYLQNVKPVFFWISILGAVRDSEHMNLHILQIVDTPDSIIFRKTQQKNNQGNKWYLDKALGDHTIHSLFKTICIEYGINVESRNISNHSGRRTSIIELFNIRVPENTGHAISRYKSSGGYYAYAKPTNKHKREALANILNKLINTIPSNETAQDLTINTILSNEMAQDSIEQINPESNNNKESQSIRFEDDELSDADLNNSSQVEQNEHEFYGKFHTAQEILNNSHKRVL</sequence>
<proteinExistence type="predicted"/>
<evidence type="ECO:0000313" key="1">
    <source>
        <dbReference type="EMBL" id="CAG8817099.1"/>
    </source>
</evidence>
<accession>A0ABN7W503</accession>